<dbReference type="InterPro" id="IPR024402">
    <property type="entry name" value="DUF2726"/>
</dbReference>
<dbReference type="AlphaFoldDB" id="A0A6J4CYM1"/>
<evidence type="ECO:0000313" key="3">
    <source>
        <dbReference type="Proteomes" id="UP000317935"/>
    </source>
</evidence>
<sequence length="170" mass="19834">MLPQIPLKTLVYKKSDEDNSDDAWKTYNNLVVDFLFVLKDYKTCRTEPVAVLEYNGGGHYGTDPEQEQKVKENDQIKEIVVRKLGLKFYVLEGKSVCQENSYYIDKEVLRGRIQDLALKLENLPATFSSFITNPCWRYSKDVRLAIKRQHAFMLVLEIFKCPCFFAYLSL</sequence>
<gene>
    <name evidence="2" type="ORF">SNTW_12240</name>
</gene>
<organism evidence="2 3">
    <name type="scientific">Helicobacter suis</name>
    <dbReference type="NCBI Taxonomy" id="104628"/>
    <lineage>
        <taxon>Bacteria</taxon>
        <taxon>Pseudomonadati</taxon>
        <taxon>Campylobacterota</taxon>
        <taxon>Epsilonproteobacteria</taxon>
        <taxon>Campylobacterales</taxon>
        <taxon>Helicobacteraceae</taxon>
        <taxon>Helicobacter</taxon>
    </lineage>
</organism>
<feature type="domain" description="DUF2726" evidence="1">
    <location>
        <begin position="2"/>
        <end position="97"/>
    </location>
</feature>
<evidence type="ECO:0000259" key="1">
    <source>
        <dbReference type="Pfam" id="PF10881"/>
    </source>
</evidence>
<dbReference type="Proteomes" id="UP000317935">
    <property type="component" value="Chromosome"/>
</dbReference>
<reference evidence="2 3" key="1">
    <citation type="submission" date="2019-06" db="EMBL/GenBank/DDBJ databases">
        <title>Complete genome sequence of Helicobacter suis SNTW101c.</title>
        <authorList>
            <person name="Rimbara E."/>
            <person name="Suzuki M."/>
            <person name="Matsui H."/>
            <person name="Nakamura M."/>
            <person name="Mori S."/>
            <person name="Shibayama K."/>
        </authorList>
    </citation>
    <scope>NUCLEOTIDE SEQUENCE [LARGE SCALE GENOMIC DNA]</scope>
    <source>
        <strain evidence="2 3">SNTW101c</strain>
    </source>
</reference>
<dbReference type="EMBL" id="AP019774">
    <property type="protein sequence ID" value="BCD70579.1"/>
    <property type="molecule type" value="Genomic_DNA"/>
</dbReference>
<dbReference type="Pfam" id="PF10881">
    <property type="entry name" value="DUF2726"/>
    <property type="match status" value="1"/>
</dbReference>
<proteinExistence type="predicted"/>
<name>A0A6J4CYM1_9HELI</name>
<evidence type="ECO:0000313" key="2">
    <source>
        <dbReference type="EMBL" id="BCD70579.1"/>
    </source>
</evidence>
<accession>A0A6J4CYM1</accession>
<protein>
    <recommendedName>
        <fullName evidence="1">DUF2726 domain-containing protein</fullName>
    </recommendedName>
</protein>